<organism evidence="2 3">
    <name type="scientific">Pseudoalteromonas ulvae</name>
    <dbReference type="NCBI Taxonomy" id="107327"/>
    <lineage>
        <taxon>Bacteria</taxon>
        <taxon>Pseudomonadati</taxon>
        <taxon>Pseudomonadota</taxon>
        <taxon>Gammaproteobacteria</taxon>
        <taxon>Alteromonadales</taxon>
        <taxon>Pseudoalteromonadaceae</taxon>
        <taxon>Pseudoalteromonas</taxon>
    </lineage>
</organism>
<dbReference type="InterPro" id="IPR027396">
    <property type="entry name" value="DsrEFH-like"/>
</dbReference>
<dbReference type="OrthoDB" id="7206705at2"/>
<dbReference type="EMBL" id="MWPV01000001">
    <property type="protein sequence ID" value="OUL59777.1"/>
    <property type="molecule type" value="Genomic_DNA"/>
</dbReference>
<feature type="chain" id="PRO_5012286511" evidence="1">
    <location>
        <begin position="28"/>
        <end position="186"/>
    </location>
</feature>
<dbReference type="PANTHER" id="PTHR37691:SF1">
    <property type="entry name" value="BLR3518 PROTEIN"/>
    <property type="match status" value="1"/>
</dbReference>
<dbReference type="AlphaFoldDB" id="A0A244CVW0"/>
<accession>A0A244CVW0</accession>
<dbReference type="InterPro" id="IPR003787">
    <property type="entry name" value="Sulphur_relay_DsrE/F-like"/>
</dbReference>
<sequence>MINCFKGTPVKYIFLLISLIVTGSAEATAAKLQSGPVITPFGKHYQVDSAIPVSAQTRLKVVFDVSEQSGTKKENRYFNSLARFINMHVSAGVPVENIELALVVHGEAGYDLLNDGGFQKEYQRLNPSAPLISQLLSNNVKVYLCGQSAAFLDIKQTDLIDGVEVALSAMTAHAVLAQQGYTFNPF</sequence>
<gene>
    <name evidence="2" type="ORF">B1199_01165</name>
</gene>
<dbReference type="SUPFAM" id="SSF75169">
    <property type="entry name" value="DsrEFH-like"/>
    <property type="match status" value="1"/>
</dbReference>
<evidence type="ECO:0000313" key="3">
    <source>
        <dbReference type="Proteomes" id="UP000194841"/>
    </source>
</evidence>
<dbReference type="PANTHER" id="PTHR37691">
    <property type="entry name" value="BLR3518 PROTEIN"/>
    <property type="match status" value="1"/>
</dbReference>
<comment type="caution">
    <text evidence="2">The sequence shown here is derived from an EMBL/GenBank/DDBJ whole genome shotgun (WGS) entry which is preliminary data.</text>
</comment>
<protein>
    <submittedName>
        <fullName evidence="2">Uncharacterized protein</fullName>
    </submittedName>
</protein>
<evidence type="ECO:0000256" key="1">
    <source>
        <dbReference type="SAM" id="SignalP"/>
    </source>
</evidence>
<evidence type="ECO:0000313" key="2">
    <source>
        <dbReference type="EMBL" id="OUL59777.1"/>
    </source>
</evidence>
<keyword evidence="1" id="KW-0732">Signal</keyword>
<dbReference type="Pfam" id="PF02635">
    <property type="entry name" value="DsrE"/>
    <property type="match status" value="1"/>
</dbReference>
<dbReference type="Gene3D" id="3.40.1260.10">
    <property type="entry name" value="DsrEFH-like"/>
    <property type="match status" value="1"/>
</dbReference>
<reference evidence="2 3" key="1">
    <citation type="submission" date="2017-02" db="EMBL/GenBank/DDBJ databases">
        <title>Pseudoalteromonas ulvae TC14 Genome.</title>
        <authorList>
            <person name="Molmeret M."/>
        </authorList>
    </citation>
    <scope>NUCLEOTIDE SEQUENCE [LARGE SCALE GENOMIC DNA]</scope>
    <source>
        <strain evidence="2">TC14</strain>
    </source>
</reference>
<dbReference type="Proteomes" id="UP000194841">
    <property type="component" value="Unassembled WGS sequence"/>
</dbReference>
<keyword evidence="3" id="KW-1185">Reference proteome</keyword>
<feature type="signal peptide" evidence="1">
    <location>
        <begin position="1"/>
        <end position="27"/>
    </location>
</feature>
<proteinExistence type="predicted"/>
<name>A0A244CVW0_PSEDV</name>